<accession>A0A383ARH8</accession>
<feature type="non-terminal residue" evidence="2">
    <location>
        <position position="120"/>
    </location>
</feature>
<dbReference type="AlphaFoldDB" id="A0A383ARH8"/>
<evidence type="ECO:0000313" key="2">
    <source>
        <dbReference type="EMBL" id="SVE10130.1"/>
    </source>
</evidence>
<sequence>MQIGEKRGNNNPNRGNKQQGLFSNMNDEARQLYYQTEKISPEQAIMYQFAMPLPFFNLGYAYSDNWKKGLKWDLAILGSVLLSELMLDEDPFDHMSGDDDGNDEDVSDLLIVTAVGLSIY</sequence>
<name>A0A383ARH8_9ZZZZ</name>
<organism evidence="2">
    <name type="scientific">marine metagenome</name>
    <dbReference type="NCBI Taxonomy" id="408172"/>
    <lineage>
        <taxon>unclassified sequences</taxon>
        <taxon>metagenomes</taxon>
        <taxon>ecological metagenomes</taxon>
    </lineage>
</organism>
<feature type="compositionally biased region" description="Low complexity" evidence="1">
    <location>
        <begin position="9"/>
        <end position="19"/>
    </location>
</feature>
<evidence type="ECO:0000256" key="1">
    <source>
        <dbReference type="SAM" id="MobiDB-lite"/>
    </source>
</evidence>
<dbReference type="EMBL" id="UINC01194173">
    <property type="protein sequence ID" value="SVE10130.1"/>
    <property type="molecule type" value="Genomic_DNA"/>
</dbReference>
<gene>
    <name evidence="2" type="ORF">METZ01_LOCUS462984</name>
</gene>
<proteinExistence type="predicted"/>
<protein>
    <submittedName>
        <fullName evidence="2">Uncharacterized protein</fullName>
    </submittedName>
</protein>
<reference evidence="2" key="1">
    <citation type="submission" date="2018-05" db="EMBL/GenBank/DDBJ databases">
        <authorList>
            <person name="Lanie J.A."/>
            <person name="Ng W.-L."/>
            <person name="Kazmierczak K.M."/>
            <person name="Andrzejewski T.M."/>
            <person name="Davidsen T.M."/>
            <person name="Wayne K.J."/>
            <person name="Tettelin H."/>
            <person name="Glass J.I."/>
            <person name="Rusch D."/>
            <person name="Podicherti R."/>
            <person name="Tsui H.-C.T."/>
            <person name="Winkler M.E."/>
        </authorList>
    </citation>
    <scope>NUCLEOTIDE SEQUENCE</scope>
</reference>
<feature type="region of interest" description="Disordered" evidence="1">
    <location>
        <begin position="1"/>
        <end position="22"/>
    </location>
</feature>